<dbReference type="Pfam" id="PF00300">
    <property type="entry name" value="His_Phos_1"/>
    <property type="match status" value="1"/>
</dbReference>
<sequence length="206" mass="22086">MYPANVARMIPTLAGLTLELVPHCASVRPADWPGDPIARPLAETGHRQAVDLASRIGTDVVAIWSSPMLRCIQTVRPLARAAGLSVEQLPELRDTQDFAEPRTWKHGILAPVAEPVAGAWAAGRGVRALLTIAEHHPGGRVVATSHGDLIPVLLSTLCAIYAVPPPSATPDRGGWWNLHFTPTALTITPRAPLLDEKRDGQQARCP</sequence>
<dbReference type="AlphaFoldDB" id="A0A8J4AGA6"/>
<dbReference type="EMBL" id="BOPO01000126">
    <property type="protein sequence ID" value="GIL30734.1"/>
    <property type="molecule type" value="Genomic_DNA"/>
</dbReference>
<keyword evidence="2" id="KW-1185">Reference proteome</keyword>
<dbReference type="Gene3D" id="3.40.50.1240">
    <property type="entry name" value="Phosphoglycerate mutase-like"/>
    <property type="match status" value="1"/>
</dbReference>
<comment type="caution">
    <text evidence="1">The sequence shown here is derived from an EMBL/GenBank/DDBJ whole genome shotgun (WGS) entry which is preliminary data.</text>
</comment>
<dbReference type="SUPFAM" id="SSF53254">
    <property type="entry name" value="Phosphoglycerate mutase-like"/>
    <property type="match status" value="1"/>
</dbReference>
<evidence type="ECO:0000313" key="2">
    <source>
        <dbReference type="Proteomes" id="UP000614996"/>
    </source>
</evidence>
<proteinExistence type="predicted"/>
<protein>
    <recommendedName>
        <fullName evidence="3">Histidine phosphatase family protein</fullName>
    </recommendedName>
</protein>
<reference evidence="2" key="1">
    <citation type="journal article" date="2021" name="Int. J. Syst. Evol. Microbiol.">
        <title>Actinocatenispora comari sp. nov., an endophytic actinomycete isolated from aerial parts of Comarum salesowianum.</title>
        <authorList>
            <person name="Oyunbileg N."/>
            <person name="Iizaka Y."/>
            <person name="Hamada M."/>
            <person name="Davaapurev B.O."/>
            <person name="Fukumoto A."/>
            <person name="Tsetseg B."/>
            <person name="Kato F."/>
            <person name="Tamura T."/>
            <person name="Batkhuu J."/>
            <person name="Anzai Y."/>
        </authorList>
    </citation>
    <scope>NUCLEOTIDE SEQUENCE [LARGE SCALE GENOMIC DNA]</scope>
    <source>
        <strain evidence="2">NUM-2625</strain>
    </source>
</reference>
<dbReference type="InterPro" id="IPR013078">
    <property type="entry name" value="His_Pase_superF_clade-1"/>
</dbReference>
<evidence type="ECO:0008006" key="3">
    <source>
        <dbReference type="Google" id="ProtNLM"/>
    </source>
</evidence>
<evidence type="ECO:0000313" key="1">
    <source>
        <dbReference type="EMBL" id="GIL30734.1"/>
    </source>
</evidence>
<name>A0A8J4AGA6_9ACTN</name>
<accession>A0A8J4AGA6</accession>
<dbReference type="InterPro" id="IPR029033">
    <property type="entry name" value="His_PPase_superfam"/>
</dbReference>
<dbReference type="CDD" id="cd07067">
    <property type="entry name" value="HP_PGM_like"/>
    <property type="match status" value="1"/>
</dbReference>
<gene>
    <name evidence="1" type="ORF">NUM_59880</name>
</gene>
<dbReference type="Proteomes" id="UP000614996">
    <property type="component" value="Unassembled WGS sequence"/>
</dbReference>
<organism evidence="1 2">
    <name type="scientific">Actinocatenispora comari</name>
    <dbReference type="NCBI Taxonomy" id="2807577"/>
    <lineage>
        <taxon>Bacteria</taxon>
        <taxon>Bacillati</taxon>
        <taxon>Actinomycetota</taxon>
        <taxon>Actinomycetes</taxon>
        <taxon>Micromonosporales</taxon>
        <taxon>Micromonosporaceae</taxon>
        <taxon>Actinocatenispora</taxon>
    </lineage>
</organism>
<dbReference type="SMART" id="SM00855">
    <property type="entry name" value="PGAM"/>
    <property type="match status" value="1"/>
</dbReference>